<dbReference type="PROSITE" id="PS51257">
    <property type="entry name" value="PROKAR_LIPOPROTEIN"/>
    <property type="match status" value="1"/>
</dbReference>
<feature type="domain" description="BPP" evidence="1">
    <location>
        <begin position="16"/>
        <end position="339"/>
    </location>
</feature>
<organism evidence="2 3">
    <name type="scientific">Flavobacterium jejuense</name>
    <dbReference type="NCBI Taxonomy" id="1544455"/>
    <lineage>
        <taxon>Bacteria</taxon>
        <taxon>Pseudomonadati</taxon>
        <taxon>Bacteroidota</taxon>
        <taxon>Flavobacteriia</taxon>
        <taxon>Flavobacteriales</taxon>
        <taxon>Flavobacteriaceae</taxon>
        <taxon>Flavobacterium</taxon>
    </lineage>
</organism>
<sequence>MKKIIYTITVIALYSCQEKATELTPILPDVITETTINDTDDPAIWINPKDASKSIIFGTDKETNGAIYAFDLDGKIIEDKTIRNIKRPNNVDLTYGFATSDSTKVDIIAFTEREKNQVRVFSVPDMRPLDNGGFKVFEDETNPEFKAPMGIAIYHSPINQKIYLIVGRKTGPKENYLYQYELVANTEGTNLKLVRKFGKFSGKKEIEAIAVDNEMGYVYYSDEQHGVKKYHAEPEKGNKEITVFGIGKFESDIEGIAIAKTTSKKGYIIVSDQQRGQFNIFDRETNEYLTALNLTTLETDGCDVVTTPLGSKFPKGIFVAMNDAKNFYVYDFEKIEAAIIAATTSK</sequence>
<evidence type="ECO:0000313" key="2">
    <source>
        <dbReference type="EMBL" id="NHN27522.1"/>
    </source>
</evidence>
<reference evidence="2 3" key="2">
    <citation type="submission" date="2019-05" db="EMBL/GenBank/DDBJ databases">
        <authorList>
            <person name="Lianzixin W."/>
        </authorList>
    </citation>
    <scope>NUCLEOTIDE SEQUENCE [LARGE SCALE GENOMIC DNA]</scope>
    <source>
        <strain evidence="2 3">EC11</strain>
    </source>
</reference>
<dbReference type="PROSITE" id="PS51662">
    <property type="entry name" value="BP_PHYTASE"/>
    <property type="match status" value="1"/>
</dbReference>
<accession>A0ABX0IXP3</accession>
<evidence type="ECO:0000313" key="3">
    <source>
        <dbReference type="Proteomes" id="UP000817854"/>
    </source>
</evidence>
<comment type="caution">
    <text evidence="2">The sequence shown here is derived from an EMBL/GenBank/DDBJ whole genome shotgun (WGS) entry which is preliminary data.</text>
</comment>
<proteinExistence type="predicted"/>
<name>A0ABX0IXP3_9FLAO</name>
<dbReference type="SUPFAM" id="SSF50956">
    <property type="entry name" value="Thermostable phytase (3-phytase)"/>
    <property type="match status" value="1"/>
</dbReference>
<dbReference type="EMBL" id="VEVQ02000015">
    <property type="protein sequence ID" value="NHN27522.1"/>
    <property type="molecule type" value="Genomic_DNA"/>
</dbReference>
<dbReference type="InterPro" id="IPR011042">
    <property type="entry name" value="6-blade_b-propeller_TolB-like"/>
</dbReference>
<protein>
    <submittedName>
        <fullName evidence="2">Phytase</fullName>
    </submittedName>
</protein>
<dbReference type="RefSeq" id="WP_140964036.1">
    <property type="nucleotide sequence ID" value="NZ_VEVQ02000015.1"/>
</dbReference>
<dbReference type="Proteomes" id="UP000817854">
    <property type="component" value="Unassembled WGS sequence"/>
</dbReference>
<dbReference type="InterPro" id="IPR003431">
    <property type="entry name" value="B-propeller_Phytase"/>
</dbReference>
<reference evidence="3" key="1">
    <citation type="submission" date="2019-05" db="EMBL/GenBank/DDBJ databases">
        <title>Flavobacterium profundi sp. nov., isolated from a deep-sea seamount.</title>
        <authorList>
            <person name="Zhang D.-C."/>
        </authorList>
    </citation>
    <scope>NUCLEOTIDE SEQUENCE [LARGE SCALE GENOMIC DNA]</scope>
    <source>
        <strain evidence="3">EC11</strain>
    </source>
</reference>
<dbReference type="Gene3D" id="2.120.10.30">
    <property type="entry name" value="TolB, C-terminal domain"/>
    <property type="match status" value="1"/>
</dbReference>
<reference evidence="2 3" key="3">
    <citation type="submission" date="2020-02" db="EMBL/GenBank/DDBJ databases">
        <title>Flavobacterium profundi sp. nov., isolated from a deep-sea seamount.</title>
        <authorList>
            <person name="Zhang D.-C."/>
        </authorList>
    </citation>
    <scope>NUCLEOTIDE SEQUENCE [LARGE SCALE GENOMIC DNA]</scope>
    <source>
        <strain evidence="2 3">EC11</strain>
    </source>
</reference>
<dbReference type="Pfam" id="PF02333">
    <property type="entry name" value="Phytase"/>
    <property type="match status" value="1"/>
</dbReference>
<evidence type="ECO:0000259" key="1">
    <source>
        <dbReference type="PROSITE" id="PS51662"/>
    </source>
</evidence>
<keyword evidence="3" id="KW-1185">Reference proteome</keyword>
<gene>
    <name evidence="2" type="ORF">FIA58_017725</name>
</gene>